<name>A0ABN5JZF4_9PSED</name>
<organism evidence="2 3">
    <name type="scientific">Pseudomonas rhizophila</name>
    <dbReference type="NCBI Taxonomy" id="2045200"/>
    <lineage>
        <taxon>Bacteria</taxon>
        <taxon>Pseudomonadati</taxon>
        <taxon>Pseudomonadota</taxon>
        <taxon>Gammaproteobacteria</taxon>
        <taxon>Pseudomonadales</taxon>
        <taxon>Pseudomonadaceae</taxon>
        <taxon>Pseudomonas</taxon>
    </lineage>
</organism>
<dbReference type="Proteomes" id="UP000241936">
    <property type="component" value="Chromosome"/>
</dbReference>
<evidence type="ECO:0000313" key="3">
    <source>
        <dbReference type="Proteomes" id="UP000241936"/>
    </source>
</evidence>
<dbReference type="EMBL" id="CP024081">
    <property type="protein sequence ID" value="AVU76701.1"/>
    <property type="molecule type" value="Genomic_DNA"/>
</dbReference>
<sequence>MIPGASSSPVFLGRLRHGQAIESAKTSAQTEHVDKLSPAHLSKKTLDAFKETSPDMIQSAITHMAANAIADGTLNLYSTEHNEATFKLLLRQGNTSPGELLVHARKNEQQRYDIFELKHKSYASGPTETVVLMERSKEANRSTEPHHAAKEKSKKLNLLFSKPGVESRRQDLPRLSEYAREQIEKIDEQFVGRKLDKQDVRKQYQRLVQENQQLPASGKKSEPELWRSAIHDAKFLERSALSARHQMALRQGKGPLEAKAMAALSALYTPIGMARKALKSKQEKVDQQEQDTRRKLDALPPQRTAGIGASRPKRSSLDSLALTDMSLETVNRASDTRLSRVEPGEPDDPAIKAGAEAYQALSPKTRAALDAILELVDKHGEAAFSDLSEEARHSLGEYRDLSFRLSLIDADGGESNDWTSNPVPTP</sequence>
<accession>A0ABN5JZF4</accession>
<feature type="region of interest" description="Disordered" evidence="1">
    <location>
        <begin position="279"/>
        <end position="322"/>
    </location>
</feature>
<evidence type="ECO:0000313" key="2">
    <source>
        <dbReference type="EMBL" id="AVU76701.1"/>
    </source>
</evidence>
<reference evidence="2 3" key="1">
    <citation type="journal article" date="2018" name="Front. Microbiol.">
        <title>Pseudomonas rhizophila S211, a New Plant Growth-Promoting Rhizobacterium with Potential in Pesticide-Bioremediation.</title>
        <authorList>
            <person name="Hassen W."/>
            <person name="Neifar M."/>
            <person name="Cherif H."/>
            <person name="Najjari A."/>
            <person name="Chouchane H."/>
            <person name="Driouich R.C."/>
            <person name="Salah A."/>
            <person name="Naili F."/>
            <person name="Mosbah A."/>
            <person name="Souissi Y."/>
            <person name="Raddadi N."/>
            <person name="Ouzari H.I."/>
            <person name="Fava F."/>
            <person name="Cherif A."/>
        </authorList>
    </citation>
    <scope>NUCLEOTIDE SEQUENCE [LARGE SCALE GENOMIC DNA]</scope>
    <source>
        <strain evidence="2 3">S211</strain>
    </source>
</reference>
<feature type="compositionally biased region" description="Basic and acidic residues" evidence="1">
    <location>
        <begin position="280"/>
        <end position="297"/>
    </location>
</feature>
<keyword evidence="3" id="KW-1185">Reference proteome</keyword>
<proteinExistence type="predicted"/>
<protein>
    <submittedName>
        <fullName evidence="2">Uncharacterized protein</fullName>
    </submittedName>
</protein>
<gene>
    <name evidence="2" type="ORF">CRX69_16410</name>
</gene>
<evidence type="ECO:0000256" key="1">
    <source>
        <dbReference type="SAM" id="MobiDB-lite"/>
    </source>
</evidence>